<evidence type="ECO:0000256" key="1">
    <source>
        <dbReference type="SAM" id="MobiDB-lite"/>
    </source>
</evidence>
<reference evidence="3" key="1">
    <citation type="submission" date="2021-02" db="EMBL/GenBank/DDBJ databases">
        <authorList>
            <person name="Dougan E. K."/>
            <person name="Rhodes N."/>
            <person name="Thang M."/>
            <person name="Chan C."/>
        </authorList>
    </citation>
    <scope>NUCLEOTIDE SEQUENCE</scope>
</reference>
<dbReference type="SUPFAM" id="SSF82199">
    <property type="entry name" value="SET domain"/>
    <property type="match status" value="1"/>
</dbReference>
<feature type="region of interest" description="Disordered" evidence="1">
    <location>
        <begin position="209"/>
        <end position="256"/>
    </location>
</feature>
<keyword evidence="4" id="KW-1185">Reference proteome</keyword>
<dbReference type="CDD" id="cd20071">
    <property type="entry name" value="SET_SMYD"/>
    <property type="match status" value="1"/>
</dbReference>
<evidence type="ECO:0000313" key="4">
    <source>
        <dbReference type="Proteomes" id="UP000654075"/>
    </source>
</evidence>
<evidence type="ECO:0000259" key="2">
    <source>
        <dbReference type="PROSITE" id="PS50280"/>
    </source>
</evidence>
<dbReference type="Proteomes" id="UP000654075">
    <property type="component" value="Unassembled WGS sequence"/>
</dbReference>
<dbReference type="AlphaFoldDB" id="A0A813HXD0"/>
<dbReference type="Pfam" id="PF00856">
    <property type="entry name" value="SET"/>
    <property type="match status" value="1"/>
</dbReference>
<comment type="caution">
    <text evidence="3">The sequence shown here is derived from an EMBL/GenBank/DDBJ whole genome shotgun (WGS) entry which is preliminary data.</text>
</comment>
<gene>
    <name evidence="3" type="ORF">PGLA1383_LOCUS56716</name>
</gene>
<protein>
    <recommendedName>
        <fullName evidence="2">SET domain-containing protein</fullName>
    </recommendedName>
</protein>
<proteinExistence type="predicted"/>
<sequence length="523" mass="56183">MEGGGSLDAREAAFLRVLRVNGIEVPGGRTGLYARGCRANHSCRPSARLCISDSGRLRLVALRPIEAGEEITVSYMAESDLLRPSSSRRKLLDLTWGFQCTCARCAGPDDRRTLRCPACAARGCSERGLVSFQSKPVKLGAAWAEIDGWAACSKCGAFGAGTSLAETRDLSRAESSWVLSYCRRLPAWCRGADGRARLRRLLRSSERMPSLEQLELEGDEQDDDDIELEDEEDDQEEEEEDDDLDEGEDFEPDRSEEAVAEKLAAAVSFYRELRLAAEDVSGAYPDLEAHWLSADSAGAAAEAGLLLLQLAESDPGGRLGAACKAAVQALALAPQEAASAASQRLKSVSLALGAETLSIEASQLLELQARALSLSADAPAGKEALALKRRAILDLTAVSSQWEQRALVLEDVADGEVDALLDVILQEAEPYAFCDDQHGTGPAVLCDTPLVLREFAMTCRGVFLFREGLDLRTQDFKEAVQPLLQDPSFPGEASFRSESASSGSSSCAKPSCPTAALNLRSFA</sequence>
<dbReference type="PANTHER" id="PTHR12197:SF251">
    <property type="entry name" value="EG:BACR7C10.4 PROTEIN"/>
    <property type="match status" value="1"/>
</dbReference>
<dbReference type="PANTHER" id="PTHR12197">
    <property type="entry name" value="HISTONE-LYSINE N-METHYLTRANSFERASE SMYD"/>
    <property type="match status" value="1"/>
</dbReference>
<dbReference type="InterPro" id="IPR046341">
    <property type="entry name" value="SET_dom_sf"/>
</dbReference>
<dbReference type="InterPro" id="IPR001214">
    <property type="entry name" value="SET_dom"/>
</dbReference>
<name>A0A813HXD0_POLGL</name>
<dbReference type="OrthoDB" id="438641at2759"/>
<evidence type="ECO:0000313" key="3">
    <source>
        <dbReference type="EMBL" id="CAE8642188.1"/>
    </source>
</evidence>
<dbReference type="GO" id="GO:0005634">
    <property type="term" value="C:nucleus"/>
    <property type="evidence" value="ECO:0007669"/>
    <property type="project" value="TreeGrafter"/>
</dbReference>
<dbReference type="PROSITE" id="PS50280">
    <property type="entry name" value="SET"/>
    <property type="match status" value="1"/>
</dbReference>
<dbReference type="Gene3D" id="2.170.270.10">
    <property type="entry name" value="SET domain"/>
    <property type="match status" value="1"/>
</dbReference>
<feature type="compositionally biased region" description="Low complexity" evidence="1">
    <location>
        <begin position="493"/>
        <end position="511"/>
    </location>
</feature>
<dbReference type="EMBL" id="CAJNNV010033130">
    <property type="protein sequence ID" value="CAE8642188.1"/>
    <property type="molecule type" value="Genomic_DNA"/>
</dbReference>
<feature type="region of interest" description="Disordered" evidence="1">
    <location>
        <begin position="487"/>
        <end position="512"/>
    </location>
</feature>
<organism evidence="3 4">
    <name type="scientific">Polarella glacialis</name>
    <name type="common">Dinoflagellate</name>
    <dbReference type="NCBI Taxonomy" id="89957"/>
    <lineage>
        <taxon>Eukaryota</taxon>
        <taxon>Sar</taxon>
        <taxon>Alveolata</taxon>
        <taxon>Dinophyceae</taxon>
        <taxon>Suessiales</taxon>
        <taxon>Suessiaceae</taxon>
        <taxon>Polarella</taxon>
    </lineage>
</organism>
<dbReference type="InterPro" id="IPR050869">
    <property type="entry name" value="H3K4_H4K5_MeTrfase"/>
</dbReference>
<accession>A0A813HXD0</accession>
<feature type="compositionally biased region" description="Acidic residues" evidence="1">
    <location>
        <begin position="214"/>
        <end position="251"/>
    </location>
</feature>
<feature type="domain" description="SET" evidence="2">
    <location>
        <begin position="1"/>
        <end position="76"/>
    </location>
</feature>